<evidence type="ECO:0000256" key="3">
    <source>
        <dbReference type="SAM" id="Coils"/>
    </source>
</evidence>
<accession>A0AAQ4R2S4</accession>
<evidence type="ECO:0000313" key="7">
    <source>
        <dbReference type="Proteomes" id="UP000007635"/>
    </source>
</evidence>
<dbReference type="InterPro" id="IPR040581">
    <property type="entry name" value="Thioredoxin_11"/>
</dbReference>
<feature type="region of interest" description="Disordered" evidence="4">
    <location>
        <begin position="59"/>
        <end position="79"/>
    </location>
</feature>
<feature type="compositionally biased region" description="Basic and acidic residues" evidence="4">
    <location>
        <begin position="1342"/>
        <end position="1357"/>
    </location>
</feature>
<dbReference type="Gene3D" id="3.40.50.300">
    <property type="entry name" value="P-loop containing nucleotide triphosphate hydrolases"/>
    <property type="match status" value="1"/>
</dbReference>
<reference evidence="6" key="2">
    <citation type="submission" date="2025-08" db="UniProtKB">
        <authorList>
            <consortium name="Ensembl"/>
        </authorList>
    </citation>
    <scope>IDENTIFICATION</scope>
</reference>
<dbReference type="FunFam" id="3.40.50.300:FF:002049">
    <property type="entry name" value="Si:ch73-170d6.2"/>
    <property type="match status" value="1"/>
</dbReference>
<sequence length="1371" mass="153459">MCGRVPFRAAIRGGAIRGGAIRGGAIRGGDIRGGDIRGGDIRGGGTAAPQRIHTLLLRGDGTGSQQKDGGGGTRPPVQPRDALRLQRGLTGAWFAELQFLPVCRNQMDHDVVRVSQCSTRDGVISPADCGVTVIQRVLLSGLTLWNCDDLGKDTRERQQASSDFEIVASESIADKSAALKVEASLKASFLCGLVKVGGSAKYLNDHKKSRHQARVTLNYKATTKFQELSMNHLGRGNVKHPYVFDKGLATHVVTGILYGAQAFFIFDRDVSEDENHQDIQGDLKVMIDKFPSIKIEGEGSLKMEEKDKEKVDKFSCKFHGDFSLEENPVSFSEAVKVYQSLPRLLGANGENAVPMTVWLLPLAGLDSKAARLVRQISIRLVQESQSVLEDFSELEMRCNDALNNTTAQKFPQIGKKIKTFKEMCSESRQDLQQTLAKKLPSIRGGGEEEAVLTDILKKRHSSPFNSKKLNEWIECKEREIHMLKSFTNIMKNTKIVTSQNDLDAEILSSEHVMCFVFTSLGSPDSYLSTLSSYLRQTEENPQDTHTQDIEKEQWFLSNKIADTLRLKVKLFSDFAVANKENKNIKFLTLGLANEAQKGSSIYLYKDGFSVSENFEPPSRPETLTVSDINHNSVTLKVSPPRFGAENITSYSVEYCVSGEDGWKQKAASRDEEVPVSGLSPNTEYVFRCRAVTSAGLGPANEVSGSIRTLPCSPPGKPQVEPNSTEASVSWEKPAELGQDVLILTYMVEYAETKDGVKEEDLRWNQMMSTAEKAVISGLRAETEYAVRVRCDCGAADRSKESVTVKVYTTKREFARLAEYLKHISKRLTSKSPSVYKLRLTEEDMNIDGCRYYTFGKESMRQNRTIMLLGATGSGKSTLINGMINYLVGVEWKDSFRFHLVEEDQSRSQAESQTSEVTVYKISHQEGFKIPFSLTVVDTPGFGDTRGIVRDREITEQIRRLFTSANGVSEIDAVCFVTQASLARLTATQRYVFDSVLAIFGKDVAENIEMLVTFADGKQPPVLEAISHSGVPCPKNEMGFPVHFKFNNSALFADKKSSLDLDGDDGDDDFDQMFWNMGAKSMERFFLALNNMTTKSLLMTKEVLRERKCLETAVEGLQPQVKAGLAKLEEIKSTKEKIKEHETVMTSNENFEIEVEVIKPVKRVLTQKGEFITNCQKCSITCHYPCAIADDSLKHRCASMGQSGMCTVCPGRCVWSLHFNQTYSWDYVKVTEKQTLHELKVKYKRATEEKMTVQDLIERQEEEIAQLQDMIVSLMDQSSQSITRLQEIALRPNPLTTPEYIDMLIEGERSEAKPGHRARIQSLMAMKDKAHIISKVSKRQKLSRTEEELHRENEERKEKKGWVEKVTNFFGL</sequence>
<dbReference type="CDD" id="cd00063">
    <property type="entry name" value="FN3"/>
    <property type="match status" value="2"/>
</dbReference>
<evidence type="ECO:0000313" key="6">
    <source>
        <dbReference type="Ensembl" id="ENSGACP00000056511.1"/>
    </source>
</evidence>
<dbReference type="Gene3D" id="2.60.40.10">
    <property type="entry name" value="Immunoglobulins"/>
    <property type="match status" value="2"/>
</dbReference>
<dbReference type="PANTHER" id="PTHR31594">
    <property type="entry name" value="AIG1-TYPE G DOMAIN-CONTAINING PROTEIN"/>
    <property type="match status" value="1"/>
</dbReference>
<comment type="similarity">
    <text evidence="1">Belongs to the TRAFAC class TrmE-Era-EngA-EngB-Septin-like GTPase superfamily. AIG1/Toc34/Toc159-like paraseptin GTPase family. IAN subfamily.</text>
</comment>
<keyword evidence="7" id="KW-1185">Reference proteome</keyword>
<dbReference type="Pfam" id="PF00041">
    <property type="entry name" value="fn3"/>
    <property type="match status" value="2"/>
</dbReference>
<dbReference type="SUPFAM" id="SSF52540">
    <property type="entry name" value="P-loop containing nucleoside triphosphate hydrolases"/>
    <property type="match status" value="1"/>
</dbReference>
<evidence type="ECO:0000256" key="1">
    <source>
        <dbReference type="ARBA" id="ARBA00008535"/>
    </source>
</evidence>
<dbReference type="InterPro" id="IPR052090">
    <property type="entry name" value="Cytolytic_pore-forming_toxin"/>
</dbReference>
<dbReference type="Ensembl" id="ENSGACT00000043757.1">
    <property type="protein sequence ID" value="ENSGACP00000056511.1"/>
    <property type="gene ID" value="ENSGACG00000024747.1"/>
</dbReference>
<dbReference type="InterPro" id="IPR003961">
    <property type="entry name" value="FN3_dom"/>
</dbReference>
<feature type="domain" description="Fibronectin type-III" evidence="5">
    <location>
        <begin position="713"/>
        <end position="812"/>
    </location>
</feature>
<keyword evidence="3" id="KW-0175">Coiled coil</keyword>
<evidence type="ECO:0000256" key="2">
    <source>
        <dbReference type="ARBA" id="ARBA00022741"/>
    </source>
</evidence>
<dbReference type="GeneTree" id="ENSGT00940000166734"/>
<protein>
    <recommendedName>
        <fullName evidence="5">Fibronectin type-III domain-containing protein</fullName>
    </recommendedName>
</protein>
<dbReference type="SUPFAM" id="SSF49265">
    <property type="entry name" value="Fibronectin type III"/>
    <property type="match status" value="1"/>
</dbReference>
<name>A0AAQ4R2S4_GASAC</name>
<reference evidence="6 7" key="1">
    <citation type="journal article" date="2021" name="G3 (Bethesda)">
        <title>Improved contiguity of the threespine stickleback genome using long-read sequencing.</title>
        <authorList>
            <person name="Nath S."/>
            <person name="Shaw D.E."/>
            <person name="White M.A."/>
        </authorList>
    </citation>
    <scope>NUCLEOTIDE SEQUENCE [LARGE SCALE GENOMIC DNA]</scope>
    <source>
        <strain evidence="6 7">Lake Benthic</strain>
    </source>
</reference>
<dbReference type="InterPro" id="IPR006703">
    <property type="entry name" value="G_AIG1"/>
</dbReference>
<proteinExistence type="inferred from homology"/>
<feature type="region of interest" description="Disordered" evidence="4">
    <location>
        <begin position="1337"/>
        <end position="1357"/>
    </location>
</feature>
<dbReference type="PANTHER" id="PTHR31594:SF16">
    <property type="entry name" value="SI:CH211-281L24.3"/>
    <property type="match status" value="1"/>
</dbReference>
<feature type="coiled-coil region" evidence="3">
    <location>
        <begin position="1228"/>
        <end position="1276"/>
    </location>
</feature>
<feature type="region of interest" description="Disordered" evidence="4">
    <location>
        <begin position="710"/>
        <end position="729"/>
    </location>
</feature>
<dbReference type="Proteomes" id="UP000007635">
    <property type="component" value="Chromosome III"/>
</dbReference>
<reference evidence="6" key="3">
    <citation type="submission" date="2025-09" db="UniProtKB">
        <authorList>
            <consortium name="Ensembl"/>
        </authorList>
    </citation>
    <scope>IDENTIFICATION</scope>
</reference>
<dbReference type="Pfam" id="PF21109">
    <property type="entry name" value="Stonustoxin_helical"/>
    <property type="match status" value="1"/>
</dbReference>
<evidence type="ECO:0000256" key="4">
    <source>
        <dbReference type="SAM" id="MobiDB-lite"/>
    </source>
</evidence>
<dbReference type="Pfam" id="PF18078">
    <property type="entry name" value="Thioredoxin_11"/>
    <property type="match status" value="1"/>
</dbReference>
<dbReference type="Pfam" id="PF04548">
    <property type="entry name" value="AIG1"/>
    <property type="match status" value="1"/>
</dbReference>
<feature type="domain" description="Fibronectin type-III" evidence="5">
    <location>
        <begin position="619"/>
        <end position="711"/>
    </location>
</feature>
<dbReference type="InterPro" id="IPR036116">
    <property type="entry name" value="FN3_sf"/>
</dbReference>
<keyword evidence="2" id="KW-0547">Nucleotide-binding</keyword>
<dbReference type="PROSITE" id="PS50853">
    <property type="entry name" value="FN3"/>
    <property type="match status" value="2"/>
</dbReference>
<dbReference type="GO" id="GO:0005525">
    <property type="term" value="F:GTP binding"/>
    <property type="evidence" value="ECO:0007669"/>
    <property type="project" value="InterPro"/>
</dbReference>
<dbReference type="InterPro" id="IPR013783">
    <property type="entry name" value="Ig-like_fold"/>
</dbReference>
<dbReference type="InterPro" id="IPR027417">
    <property type="entry name" value="P-loop_NTPase"/>
</dbReference>
<dbReference type="InterPro" id="IPR048997">
    <property type="entry name" value="Stonustoxin-like_helical"/>
</dbReference>
<organism evidence="6 7">
    <name type="scientific">Gasterosteus aculeatus aculeatus</name>
    <name type="common">three-spined stickleback</name>
    <dbReference type="NCBI Taxonomy" id="481459"/>
    <lineage>
        <taxon>Eukaryota</taxon>
        <taxon>Metazoa</taxon>
        <taxon>Chordata</taxon>
        <taxon>Craniata</taxon>
        <taxon>Vertebrata</taxon>
        <taxon>Euteleostomi</taxon>
        <taxon>Actinopterygii</taxon>
        <taxon>Neopterygii</taxon>
        <taxon>Teleostei</taxon>
        <taxon>Neoteleostei</taxon>
        <taxon>Acanthomorphata</taxon>
        <taxon>Eupercaria</taxon>
        <taxon>Perciformes</taxon>
        <taxon>Cottioidei</taxon>
        <taxon>Gasterosteales</taxon>
        <taxon>Gasterosteidae</taxon>
        <taxon>Gasterosteus</taxon>
    </lineage>
</organism>
<evidence type="ECO:0000259" key="5">
    <source>
        <dbReference type="PROSITE" id="PS50853"/>
    </source>
</evidence>
<dbReference type="SMART" id="SM00060">
    <property type="entry name" value="FN3"/>
    <property type="match status" value="2"/>
</dbReference>